<gene>
    <name evidence="2" type="ORF">S01H1_18019</name>
</gene>
<evidence type="ECO:0000256" key="1">
    <source>
        <dbReference type="SAM" id="Phobius"/>
    </source>
</evidence>
<proteinExistence type="predicted"/>
<dbReference type="AlphaFoldDB" id="X0S7F3"/>
<reference evidence="2" key="1">
    <citation type="journal article" date="2014" name="Front. Microbiol.">
        <title>High frequency of phylogenetically diverse reductive dehalogenase-homologous genes in deep subseafloor sedimentary metagenomes.</title>
        <authorList>
            <person name="Kawai M."/>
            <person name="Futagami T."/>
            <person name="Toyoda A."/>
            <person name="Takaki Y."/>
            <person name="Nishi S."/>
            <person name="Hori S."/>
            <person name="Arai W."/>
            <person name="Tsubouchi T."/>
            <person name="Morono Y."/>
            <person name="Uchiyama I."/>
            <person name="Ito T."/>
            <person name="Fujiyama A."/>
            <person name="Inagaki F."/>
            <person name="Takami H."/>
        </authorList>
    </citation>
    <scope>NUCLEOTIDE SEQUENCE</scope>
    <source>
        <strain evidence="2">Expedition CK06-06</strain>
    </source>
</reference>
<evidence type="ECO:0008006" key="3">
    <source>
        <dbReference type="Google" id="ProtNLM"/>
    </source>
</evidence>
<protein>
    <recommendedName>
        <fullName evidence="3">Polysaccharide chain length determinant N-terminal domain-containing protein</fullName>
    </recommendedName>
</protein>
<sequence length="177" mass="19978">MNDLEKYHDQVIGQELISFETPPEPEGQSISNLIAGILHHWPLVLVTFVVICAIGIPAVWFLIELQYRATASIRVAPIIPNVLFSDMDSERVMPMYENFKTDQARLITADQRVLQWVADDLSDKGLKFLEKRDPLSGKAVGLVKILRQAVGEKIFNTVFPEKPADPIEVLRQAITKK</sequence>
<feature type="transmembrane region" description="Helical" evidence="1">
    <location>
        <begin position="41"/>
        <end position="63"/>
    </location>
</feature>
<keyword evidence="1" id="KW-0812">Transmembrane</keyword>
<organism evidence="2">
    <name type="scientific">marine sediment metagenome</name>
    <dbReference type="NCBI Taxonomy" id="412755"/>
    <lineage>
        <taxon>unclassified sequences</taxon>
        <taxon>metagenomes</taxon>
        <taxon>ecological metagenomes</taxon>
    </lineage>
</organism>
<dbReference type="EMBL" id="BARS01009601">
    <property type="protein sequence ID" value="GAF76939.1"/>
    <property type="molecule type" value="Genomic_DNA"/>
</dbReference>
<comment type="caution">
    <text evidence="2">The sequence shown here is derived from an EMBL/GenBank/DDBJ whole genome shotgun (WGS) entry which is preliminary data.</text>
</comment>
<feature type="non-terminal residue" evidence="2">
    <location>
        <position position="177"/>
    </location>
</feature>
<keyword evidence="1" id="KW-0472">Membrane</keyword>
<name>X0S7F3_9ZZZZ</name>
<keyword evidence="1" id="KW-1133">Transmembrane helix</keyword>
<evidence type="ECO:0000313" key="2">
    <source>
        <dbReference type="EMBL" id="GAF76939.1"/>
    </source>
</evidence>
<accession>X0S7F3</accession>